<dbReference type="Proteomes" id="UP000563524">
    <property type="component" value="Unassembled WGS sequence"/>
</dbReference>
<comment type="caution">
    <text evidence="10">The sequence shown here is derived from an EMBL/GenBank/DDBJ whole genome shotgun (WGS) entry which is preliminary data.</text>
</comment>
<evidence type="ECO:0000256" key="7">
    <source>
        <dbReference type="ARBA" id="ARBA00022840"/>
    </source>
</evidence>
<comment type="similarity">
    <text evidence="3 9">Belongs to the PRA-PH family.</text>
</comment>
<dbReference type="NCBIfam" id="TIGR03188">
    <property type="entry name" value="histidine_hisI"/>
    <property type="match status" value="1"/>
</dbReference>
<evidence type="ECO:0000256" key="4">
    <source>
        <dbReference type="ARBA" id="ARBA00022605"/>
    </source>
</evidence>
<dbReference type="InterPro" id="IPR021130">
    <property type="entry name" value="PRib-ATP_PPHydrolase-like"/>
</dbReference>
<evidence type="ECO:0000256" key="8">
    <source>
        <dbReference type="ARBA" id="ARBA00023102"/>
    </source>
</evidence>
<keyword evidence="4 9" id="KW-0028">Amino-acid biosynthesis</keyword>
<dbReference type="SUPFAM" id="SSF101386">
    <property type="entry name" value="all-alpha NTP pyrophosphatases"/>
    <property type="match status" value="1"/>
</dbReference>
<comment type="pathway">
    <text evidence="2 9">Amino-acid biosynthesis; L-histidine biosynthesis; L-histidine from 5-phospho-alpha-D-ribose 1-diphosphate: step 2/9.</text>
</comment>
<keyword evidence="8 9" id="KW-0368">Histidine biosynthesis</keyword>
<dbReference type="NCBIfam" id="NF001613">
    <property type="entry name" value="PRK00400.1-5"/>
    <property type="match status" value="1"/>
</dbReference>
<evidence type="ECO:0000256" key="9">
    <source>
        <dbReference type="HAMAP-Rule" id="MF_01020"/>
    </source>
</evidence>
<comment type="catalytic activity">
    <reaction evidence="1 9">
        <text>1-(5-phospho-beta-D-ribosyl)-ATP + H2O = 1-(5-phospho-beta-D-ribosyl)-5'-AMP + diphosphate + H(+)</text>
        <dbReference type="Rhea" id="RHEA:22828"/>
        <dbReference type="ChEBI" id="CHEBI:15377"/>
        <dbReference type="ChEBI" id="CHEBI:15378"/>
        <dbReference type="ChEBI" id="CHEBI:33019"/>
        <dbReference type="ChEBI" id="CHEBI:59457"/>
        <dbReference type="ChEBI" id="CHEBI:73183"/>
        <dbReference type="EC" id="3.6.1.31"/>
    </reaction>
</comment>
<accession>A0A840I724</accession>
<protein>
    <recommendedName>
        <fullName evidence="9">Phosphoribosyl-ATP pyrophosphatase</fullName>
        <shortName evidence="9">PRA-PH</shortName>
        <ecNumber evidence="9">3.6.1.31</ecNumber>
    </recommendedName>
</protein>
<sequence length="106" mass="10996">MSGIGETLDALMATVEARKGTDPKESYTASLLSAGRERCAKKLGEEAVEAALAGALGQKDELAAEAADVLYHLAVLLAANEIGWDEVAAKLAGRTGQSGHEEKATR</sequence>
<evidence type="ECO:0000313" key="10">
    <source>
        <dbReference type="EMBL" id="MBB4659974.1"/>
    </source>
</evidence>
<dbReference type="AlphaFoldDB" id="A0A840I724"/>
<name>A0A840I724_9PROT</name>
<dbReference type="UniPathway" id="UPA00031">
    <property type="reaction ID" value="UER00007"/>
</dbReference>
<dbReference type="HAMAP" id="MF_01020">
    <property type="entry name" value="HisE"/>
    <property type="match status" value="1"/>
</dbReference>
<keyword evidence="5 9" id="KW-0547">Nucleotide-binding</keyword>
<dbReference type="PANTHER" id="PTHR42945">
    <property type="entry name" value="HISTIDINE BIOSYNTHESIS BIFUNCTIONAL PROTEIN"/>
    <property type="match status" value="1"/>
</dbReference>
<evidence type="ECO:0000256" key="5">
    <source>
        <dbReference type="ARBA" id="ARBA00022741"/>
    </source>
</evidence>
<reference evidence="10 11" key="1">
    <citation type="submission" date="2020-08" db="EMBL/GenBank/DDBJ databases">
        <title>Genomic Encyclopedia of Type Strains, Phase IV (KMG-IV): sequencing the most valuable type-strain genomes for metagenomic binning, comparative biology and taxonomic classification.</title>
        <authorList>
            <person name="Goeker M."/>
        </authorList>
    </citation>
    <scope>NUCLEOTIDE SEQUENCE [LARGE SCALE GENOMIC DNA]</scope>
    <source>
        <strain evidence="10 11">DSM 102850</strain>
    </source>
</reference>
<dbReference type="CDD" id="cd11534">
    <property type="entry name" value="NTP-PPase_HisIE_like"/>
    <property type="match status" value="1"/>
</dbReference>
<keyword evidence="11" id="KW-1185">Reference proteome</keyword>
<dbReference type="RefSeq" id="WP_183819123.1">
    <property type="nucleotide sequence ID" value="NZ_JACHOB010000006.1"/>
</dbReference>
<evidence type="ECO:0000256" key="1">
    <source>
        <dbReference type="ARBA" id="ARBA00001460"/>
    </source>
</evidence>
<dbReference type="PANTHER" id="PTHR42945:SF1">
    <property type="entry name" value="HISTIDINE BIOSYNTHESIS BIFUNCTIONAL PROTEIN HIS7"/>
    <property type="match status" value="1"/>
</dbReference>
<evidence type="ECO:0000256" key="6">
    <source>
        <dbReference type="ARBA" id="ARBA00022801"/>
    </source>
</evidence>
<comment type="subcellular location">
    <subcellularLocation>
        <location evidence="9">Cytoplasm</location>
    </subcellularLocation>
</comment>
<organism evidence="10 11">
    <name type="scientific">Parvularcula dongshanensis</name>
    <dbReference type="NCBI Taxonomy" id="1173995"/>
    <lineage>
        <taxon>Bacteria</taxon>
        <taxon>Pseudomonadati</taxon>
        <taxon>Pseudomonadota</taxon>
        <taxon>Alphaproteobacteria</taxon>
        <taxon>Parvularculales</taxon>
        <taxon>Parvularculaceae</taxon>
        <taxon>Parvularcula</taxon>
    </lineage>
</organism>
<evidence type="ECO:0000313" key="11">
    <source>
        <dbReference type="Proteomes" id="UP000563524"/>
    </source>
</evidence>
<keyword evidence="9" id="KW-0963">Cytoplasm</keyword>
<dbReference type="EMBL" id="JACHOB010000006">
    <property type="protein sequence ID" value="MBB4659974.1"/>
    <property type="molecule type" value="Genomic_DNA"/>
</dbReference>
<keyword evidence="7 9" id="KW-0067">ATP-binding</keyword>
<proteinExistence type="inferred from homology"/>
<dbReference type="GO" id="GO:0005737">
    <property type="term" value="C:cytoplasm"/>
    <property type="evidence" value="ECO:0007669"/>
    <property type="project" value="UniProtKB-SubCell"/>
</dbReference>
<dbReference type="GO" id="GO:0005524">
    <property type="term" value="F:ATP binding"/>
    <property type="evidence" value="ECO:0007669"/>
    <property type="project" value="UniProtKB-KW"/>
</dbReference>
<dbReference type="EC" id="3.6.1.31" evidence="9"/>
<evidence type="ECO:0000256" key="2">
    <source>
        <dbReference type="ARBA" id="ARBA00005204"/>
    </source>
</evidence>
<dbReference type="GO" id="GO:0004636">
    <property type="term" value="F:phosphoribosyl-ATP diphosphatase activity"/>
    <property type="evidence" value="ECO:0007669"/>
    <property type="project" value="UniProtKB-UniRule"/>
</dbReference>
<dbReference type="Pfam" id="PF01503">
    <property type="entry name" value="PRA-PH"/>
    <property type="match status" value="1"/>
</dbReference>
<gene>
    <name evidence="9" type="primary">hisE</name>
    <name evidence="10" type="ORF">GGQ59_002518</name>
</gene>
<evidence type="ECO:0000256" key="3">
    <source>
        <dbReference type="ARBA" id="ARBA00009392"/>
    </source>
</evidence>
<dbReference type="GO" id="GO:0000105">
    <property type="term" value="P:L-histidine biosynthetic process"/>
    <property type="evidence" value="ECO:0007669"/>
    <property type="project" value="UniProtKB-UniRule"/>
</dbReference>
<dbReference type="InterPro" id="IPR008179">
    <property type="entry name" value="HisE"/>
</dbReference>
<dbReference type="Gene3D" id="1.10.287.1080">
    <property type="entry name" value="MazG-like"/>
    <property type="match status" value="1"/>
</dbReference>
<keyword evidence="6 9" id="KW-0378">Hydrolase</keyword>